<protein>
    <recommendedName>
        <fullName evidence="6">DNA polymerase epsilon subunit</fullName>
    </recommendedName>
    <alternativeName>
        <fullName evidence="6">DNA polymerase II subunit 2</fullName>
    </alternativeName>
</protein>
<gene>
    <name evidence="8" type="ORF">AGERDE_LOCUS2854</name>
</gene>
<dbReference type="GO" id="GO:0006261">
    <property type="term" value="P:DNA-templated DNA replication"/>
    <property type="evidence" value="ECO:0007669"/>
    <property type="project" value="InterPro"/>
</dbReference>
<sequence length="533" mass="62890">MSTLFRQTCLQVFKAQHLQFQSKAFEYLEGVFKENEVPEEEERTALLYIAREYIKQNKAGIVTRKKLKQVVTSLQVAKTQENNPENDEESFDIDYDKFFNVISSFDMPRIEYEPSIKNFKSIEKHPRFIGDETSRSILFKGRYNLLIQRLLRNELFSPVRFDNTDSAKFHLTSIKDLRGRTQKEFLLFGMLTKINEGKYYLEDADDKIELDFSEMSAPSSICTSHSFQLVHGTYNEETEIFHASYIGNPPVEKRSDTRNAYGNVDFLGIQKQTTNESLLMLYQEKWQHIMFVVVSDVWLDQEQTLDKLRKMFKEYHKNGMTPFAFIFIGNFSYEPFKLGIGQSRRYTEMFNTLGELISEFENIANHSHFIFVPGPGDPYVGGALPYMPIPERYTSRFKEYVKKAVFTSNPCRIQFLTQEILIYREDLIDKFHRNLLLRGSNNNPDCYYQEVIKSIIDQSHISPFKLSVRPVYWEFDHALRLYPLPNAFIMADRFPQYTFDYTECHTLNPGSFNQGTKVQWMHYYPARNFSEHW</sequence>
<comment type="subcellular location">
    <subcellularLocation>
        <location evidence="1 6">Nucleus</location>
    </subcellularLocation>
</comment>
<dbReference type="Gene3D" id="3.60.21.50">
    <property type="match status" value="1"/>
</dbReference>
<proteinExistence type="inferred from homology"/>
<accession>A0A9N8Z386</accession>
<evidence type="ECO:0000256" key="4">
    <source>
        <dbReference type="ARBA" id="ARBA00023125"/>
    </source>
</evidence>
<evidence type="ECO:0000256" key="1">
    <source>
        <dbReference type="ARBA" id="ARBA00004123"/>
    </source>
</evidence>
<name>A0A9N8Z386_9GLOM</name>
<reference evidence="8" key="1">
    <citation type="submission" date="2021-06" db="EMBL/GenBank/DDBJ databases">
        <authorList>
            <person name="Kallberg Y."/>
            <person name="Tangrot J."/>
            <person name="Rosling A."/>
        </authorList>
    </citation>
    <scope>NUCLEOTIDE SEQUENCE</scope>
    <source>
        <strain evidence="8">MT106</strain>
    </source>
</reference>
<dbReference type="GO" id="GO:0003677">
    <property type="term" value="F:DNA binding"/>
    <property type="evidence" value="ECO:0007669"/>
    <property type="project" value="UniProtKB-UniRule"/>
</dbReference>
<evidence type="ECO:0000313" key="9">
    <source>
        <dbReference type="Proteomes" id="UP000789831"/>
    </source>
</evidence>
<evidence type="ECO:0000256" key="3">
    <source>
        <dbReference type="ARBA" id="ARBA00022705"/>
    </source>
</evidence>
<dbReference type="InterPro" id="IPR007185">
    <property type="entry name" value="DNA_pol_a/d/e_bsu"/>
</dbReference>
<dbReference type="AlphaFoldDB" id="A0A9N8Z386"/>
<keyword evidence="5 6" id="KW-0539">Nucleus</keyword>
<keyword evidence="9" id="KW-1185">Reference proteome</keyword>
<comment type="similarity">
    <text evidence="2 6">Belongs to the DNA polymerase epsilon subunit B family.</text>
</comment>
<feature type="domain" description="DNA polymerase alpha/delta/epsilon subunit B" evidence="7">
    <location>
        <begin position="291"/>
        <end position="497"/>
    </location>
</feature>
<evidence type="ECO:0000313" key="8">
    <source>
        <dbReference type="EMBL" id="CAG8473485.1"/>
    </source>
</evidence>
<dbReference type="InterPro" id="IPR016266">
    <property type="entry name" value="POLE2"/>
</dbReference>
<dbReference type="PANTHER" id="PTHR12708:SF0">
    <property type="entry name" value="DNA POLYMERASE EPSILON SUBUNIT 2"/>
    <property type="match status" value="1"/>
</dbReference>
<dbReference type="Pfam" id="PF04042">
    <property type="entry name" value="DNA_pol_E_B"/>
    <property type="match status" value="1"/>
</dbReference>
<dbReference type="PANTHER" id="PTHR12708">
    <property type="entry name" value="DNA POLYMERASE EPSILON SUBUNIT B"/>
    <property type="match status" value="1"/>
</dbReference>
<organism evidence="8 9">
    <name type="scientific">Ambispora gerdemannii</name>
    <dbReference type="NCBI Taxonomy" id="144530"/>
    <lineage>
        <taxon>Eukaryota</taxon>
        <taxon>Fungi</taxon>
        <taxon>Fungi incertae sedis</taxon>
        <taxon>Mucoromycota</taxon>
        <taxon>Glomeromycotina</taxon>
        <taxon>Glomeromycetes</taxon>
        <taxon>Archaeosporales</taxon>
        <taxon>Ambisporaceae</taxon>
        <taxon>Ambispora</taxon>
    </lineage>
</organism>
<evidence type="ECO:0000259" key="7">
    <source>
        <dbReference type="Pfam" id="PF04042"/>
    </source>
</evidence>
<dbReference type="EMBL" id="CAJVPL010000250">
    <property type="protein sequence ID" value="CAG8473485.1"/>
    <property type="molecule type" value="Genomic_DNA"/>
</dbReference>
<evidence type="ECO:0000256" key="5">
    <source>
        <dbReference type="ARBA" id="ARBA00023242"/>
    </source>
</evidence>
<keyword evidence="3 6" id="KW-0235">DNA replication</keyword>
<comment type="caution">
    <text evidence="8">The sequence shown here is derived from an EMBL/GenBank/DDBJ whole genome shotgun (WGS) entry which is preliminary data.</text>
</comment>
<dbReference type="OrthoDB" id="10254730at2759"/>
<evidence type="ECO:0000256" key="6">
    <source>
        <dbReference type="PIRNR" id="PIRNR000799"/>
    </source>
</evidence>
<dbReference type="Proteomes" id="UP000789831">
    <property type="component" value="Unassembled WGS sequence"/>
</dbReference>
<dbReference type="GO" id="GO:0008622">
    <property type="term" value="C:epsilon DNA polymerase complex"/>
    <property type="evidence" value="ECO:0007669"/>
    <property type="project" value="UniProtKB-UniRule"/>
</dbReference>
<comment type="function">
    <text evidence="6">Participates in DNA repair and in chromosomal DNA replication.</text>
</comment>
<keyword evidence="4 6" id="KW-0238">DNA-binding</keyword>
<dbReference type="GO" id="GO:0042276">
    <property type="term" value="P:error-prone translesion synthesis"/>
    <property type="evidence" value="ECO:0007669"/>
    <property type="project" value="TreeGrafter"/>
</dbReference>
<evidence type="ECO:0000256" key="2">
    <source>
        <dbReference type="ARBA" id="ARBA00009560"/>
    </source>
</evidence>
<dbReference type="PIRSF" id="PIRSF000799">
    <property type="entry name" value="DNA_pol_eps_2"/>
    <property type="match status" value="1"/>
</dbReference>